<evidence type="ECO:0000259" key="1">
    <source>
        <dbReference type="Pfam" id="PF00535"/>
    </source>
</evidence>
<dbReference type="Proteomes" id="UP000294814">
    <property type="component" value="Unassembled WGS sequence"/>
</dbReference>
<keyword evidence="2" id="KW-0808">Transferase</keyword>
<dbReference type="Pfam" id="PF00535">
    <property type="entry name" value="Glycos_transf_2"/>
    <property type="match status" value="1"/>
</dbReference>
<dbReference type="CDD" id="cd04186">
    <property type="entry name" value="GT_2_like_c"/>
    <property type="match status" value="1"/>
</dbReference>
<accession>A0A4R5FB37</accession>
<comment type="caution">
    <text evidence="2">The sequence shown here is derived from an EMBL/GenBank/DDBJ whole genome shotgun (WGS) entry which is preliminary data.</text>
</comment>
<evidence type="ECO:0000313" key="2">
    <source>
        <dbReference type="EMBL" id="TDE46041.1"/>
    </source>
</evidence>
<evidence type="ECO:0000313" key="3">
    <source>
        <dbReference type="Proteomes" id="UP000294814"/>
    </source>
</evidence>
<dbReference type="SUPFAM" id="SSF53448">
    <property type="entry name" value="Nucleotide-diphospho-sugar transferases"/>
    <property type="match status" value="1"/>
</dbReference>
<name>A0A4R5FB37_9FLAO</name>
<sequence>MSDNNLKILTIIITYNGSKWIKKCIDSLQISTISTAIFVVDNASSDDTVSILETFKDIKIYRSSENLGFGQANNLGLKYALDNKYNYVFLLNQDTWIEKNTIEVLSVVAEKNKEYGIISPMHYFSDEKSLEYFFSTRISPQYCKDILSDFVIKGVEKMEDIYPLNFINAACWLIPRKTLEIVGGFDPIFFHYGEDNNYCDRVNYHNMQVGIVPAVKIYHDCYNANNKKEQDIKEQLRKFELDAKTIYANINLDVSKRDILALAFKKLLFSLLFIFRFKFLEARKYWLSAKIIFKNCNKIIESRSRNFIPGENYLINENKS</sequence>
<proteinExistence type="predicted"/>
<dbReference type="AlphaFoldDB" id="A0A4R5FB37"/>
<dbReference type="InterPro" id="IPR001173">
    <property type="entry name" value="Glyco_trans_2-like"/>
</dbReference>
<gene>
    <name evidence="2" type="ORF">E0I26_04985</name>
</gene>
<dbReference type="PANTHER" id="PTHR43179:SF7">
    <property type="entry name" value="RHAMNOSYLTRANSFERASE WBBL"/>
    <property type="match status" value="1"/>
</dbReference>
<keyword evidence="3" id="KW-1185">Reference proteome</keyword>
<dbReference type="GO" id="GO:0016740">
    <property type="term" value="F:transferase activity"/>
    <property type="evidence" value="ECO:0007669"/>
    <property type="project" value="UniProtKB-KW"/>
</dbReference>
<dbReference type="PANTHER" id="PTHR43179">
    <property type="entry name" value="RHAMNOSYLTRANSFERASE WBBL"/>
    <property type="match status" value="1"/>
</dbReference>
<reference evidence="2 3" key="1">
    <citation type="submission" date="2019-03" db="EMBL/GenBank/DDBJ databases">
        <title>Novel species of Flavobacterium.</title>
        <authorList>
            <person name="Liu Q."/>
            <person name="Xin Y.-H."/>
        </authorList>
    </citation>
    <scope>NUCLEOTIDE SEQUENCE [LARGE SCALE GENOMIC DNA]</scope>
    <source>
        <strain evidence="2 3">LB3P52</strain>
    </source>
</reference>
<dbReference type="OrthoDB" id="9771846at2"/>
<dbReference type="InterPro" id="IPR029044">
    <property type="entry name" value="Nucleotide-diphossugar_trans"/>
</dbReference>
<feature type="domain" description="Glycosyltransferase 2-like" evidence="1">
    <location>
        <begin position="11"/>
        <end position="129"/>
    </location>
</feature>
<protein>
    <submittedName>
        <fullName evidence="2">Glycosyltransferase family 2 protein</fullName>
    </submittedName>
</protein>
<organism evidence="2 3">
    <name type="scientific">Flavobacterium rhamnosiphilum</name>
    <dbReference type="NCBI Taxonomy" id="2541724"/>
    <lineage>
        <taxon>Bacteria</taxon>
        <taxon>Pseudomonadati</taxon>
        <taxon>Bacteroidota</taxon>
        <taxon>Flavobacteriia</taxon>
        <taxon>Flavobacteriales</taxon>
        <taxon>Flavobacteriaceae</taxon>
        <taxon>Flavobacterium</taxon>
    </lineage>
</organism>
<dbReference type="EMBL" id="SMLG01000002">
    <property type="protein sequence ID" value="TDE46041.1"/>
    <property type="molecule type" value="Genomic_DNA"/>
</dbReference>
<dbReference type="RefSeq" id="WP_131915390.1">
    <property type="nucleotide sequence ID" value="NZ_SMLG01000002.1"/>
</dbReference>
<dbReference type="Gene3D" id="3.90.550.10">
    <property type="entry name" value="Spore Coat Polysaccharide Biosynthesis Protein SpsA, Chain A"/>
    <property type="match status" value="1"/>
</dbReference>